<feature type="binding site" evidence="12">
    <location>
        <begin position="252"/>
        <end position="253"/>
    </location>
    <ligand>
        <name>ATP</name>
        <dbReference type="ChEBI" id="CHEBI:30616"/>
    </ligand>
</feature>
<dbReference type="PROSITE" id="PS00584">
    <property type="entry name" value="PFKB_KINASES_2"/>
    <property type="match status" value="1"/>
</dbReference>
<comment type="function">
    <text evidence="12">Catalyzes the phosphorylation of ribose at O-5 in a reaction requiring ATP and magnesium. The resulting D-ribose-5-phosphate can then be used either for sythesis of nucleotides, histidine, and tryptophan, or as a component of the pentose phosphate pathway.</text>
</comment>
<evidence type="ECO:0000256" key="3">
    <source>
        <dbReference type="ARBA" id="ARBA00016943"/>
    </source>
</evidence>
<feature type="binding site" evidence="12">
    <location>
        <begin position="39"/>
        <end position="43"/>
    </location>
    <ligand>
        <name>substrate</name>
    </ligand>
</feature>
<dbReference type="Pfam" id="PF00294">
    <property type="entry name" value="PfkB"/>
    <property type="match status" value="1"/>
</dbReference>
<dbReference type="SUPFAM" id="SSF53613">
    <property type="entry name" value="Ribokinase-like"/>
    <property type="match status" value="1"/>
</dbReference>
<comment type="subunit">
    <text evidence="12">Homodimer.</text>
</comment>
<feature type="active site" description="Proton acceptor" evidence="12">
    <location>
        <position position="253"/>
    </location>
</feature>
<evidence type="ECO:0000256" key="12">
    <source>
        <dbReference type="HAMAP-Rule" id="MF_01987"/>
    </source>
</evidence>
<keyword evidence="4 12" id="KW-0808">Transferase</keyword>
<comment type="catalytic activity">
    <reaction evidence="12">
        <text>D-ribose + ATP = D-ribose 5-phosphate + ADP + H(+)</text>
        <dbReference type="Rhea" id="RHEA:13697"/>
        <dbReference type="ChEBI" id="CHEBI:15378"/>
        <dbReference type="ChEBI" id="CHEBI:30616"/>
        <dbReference type="ChEBI" id="CHEBI:47013"/>
        <dbReference type="ChEBI" id="CHEBI:78346"/>
        <dbReference type="ChEBI" id="CHEBI:456216"/>
        <dbReference type="EC" id="2.7.1.15"/>
    </reaction>
</comment>
<evidence type="ECO:0000256" key="5">
    <source>
        <dbReference type="ARBA" id="ARBA00022723"/>
    </source>
</evidence>
<comment type="caution">
    <text evidence="12">Lacks conserved residue(s) required for the propagation of feature annotation.</text>
</comment>
<evidence type="ECO:0000256" key="8">
    <source>
        <dbReference type="ARBA" id="ARBA00022840"/>
    </source>
</evidence>
<evidence type="ECO:0000256" key="9">
    <source>
        <dbReference type="ARBA" id="ARBA00022842"/>
    </source>
</evidence>
<dbReference type="InterPro" id="IPR029056">
    <property type="entry name" value="Ribokinase-like"/>
</dbReference>
<dbReference type="EMBL" id="JALIEB010000010">
    <property type="protein sequence ID" value="MCV3272846.1"/>
    <property type="molecule type" value="Genomic_DNA"/>
</dbReference>
<evidence type="ECO:0000313" key="15">
    <source>
        <dbReference type="Proteomes" id="UP001208690"/>
    </source>
</evidence>
<feature type="binding site" evidence="12">
    <location>
        <position position="247"/>
    </location>
    <ligand>
        <name>K(+)</name>
        <dbReference type="ChEBI" id="CHEBI:29103"/>
    </ligand>
</feature>
<evidence type="ECO:0000256" key="7">
    <source>
        <dbReference type="ARBA" id="ARBA00022777"/>
    </source>
</evidence>
<evidence type="ECO:0000256" key="1">
    <source>
        <dbReference type="ARBA" id="ARBA00005380"/>
    </source>
</evidence>
<dbReference type="CDD" id="cd01174">
    <property type="entry name" value="ribokinase"/>
    <property type="match status" value="1"/>
</dbReference>
<dbReference type="InterPro" id="IPR011611">
    <property type="entry name" value="PfkB_dom"/>
</dbReference>
<dbReference type="Proteomes" id="UP001208690">
    <property type="component" value="Unassembled WGS sequence"/>
</dbReference>
<dbReference type="HAMAP" id="MF_01987">
    <property type="entry name" value="Ribokinase"/>
    <property type="match status" value="1"/>
</dbReference>
<comment type="pathway">
    <text evidence="12">Carbohydrate metabolism; D-ribose degradation; D-ribose 5-phosphate from beta-D-ribopyranose: step 2/2.</text>
</comment>
<dbReference type="EC" id="2.7.1.15" evidence="2 12"/>
<comment type="activity regulation">
    <text evidence="12">Activated by a monovalent cation that binds near, but not in, the active site. The most likely occupant of the site in vivo is potassium. Ion binding induces a conformational change that may alter substrate affinity.</text>
</comment>
<evidence type="ECO:0000256" key="2">
    <source>
        <dbReference type="ARBA" id="ARBA00012035"/>
    </source>
</evidence>
<reference evidence="14 15" key="1">
    <citation type="submission" date="2022-04" db="EMBL/GenBank/DDBJ databases">
        <title>Roseobacter sp. WL0113 is a bacterium isolated from neritic sediment.</title>
        <authorList>
            <person name="Wang L."/>
            <person name="He W."/>
            <person name="Zhang D.-F."/>
        </authorList>
    </citation>
    <scope>NUCLEOTIDE SEQUENCE [LARGE SCALE GENOMIC DNA]</scope>
    <source>
        <strain evidence="14 15">WL0113</strain>
    </source>
</reference>
<keyword evidence="7 12" id="KW-0418">Kinase</keyword>
<dbReference type="PRINTS" id="PR00990">
    <property type="entry name" value="RIBOKINASE"/>
</dbReference>
<feature type="binding site" evidence="12">
    <location>
        <position position="253"/>
    </location>
    <ligand>
        <name>substrate</name>
    </ligand>
</feature>
<organism evidence="14 15">
    <name type="scientific">Roseobacter sinensis</name>
    <dbReference type="NCBI Taxonomy" id="2931391"/>
    <lineage>
        <taxon>Bacteria</taxon>
        <taxon>Pseudomonadati</taxon>
        <taxon>Pseudomonadota</taxon>
        <taxon>Alphaproteobacteria</taxon>
        <taxon>Rhodobacterales</taxon>
        <taxon>Roseobacteraceae</taxon>
        <taxon>Roseobacter</taxon>
    </lineage>
</organism>
<sequence>MNDIVVVGSINIDLTSHLPRWPQVGETITATRTEMGLGGKGANQAVAAARLGASVGLIGAVGADAFGQQALRTLGDANLTLAIETQAAAPTGLAVIDVGPDGDNTIRLSPGANATLTPETILRHAPLIAKSKVLLLQNETPLAASLRAARIARRHGVTVVMDPAPAPQLMWDRQTLEAFDILTPNAQEAALIAGAAPTGLQAAEMTASALTAMGPRGAIVTMGAAGVGWQIGTTSGRRPAPKVPTVDTVAAGDCFNGALAVFLAQGCPPDQAVELAVDAAALSTTRAGASVAAPQLSDLLAFRLEQAAPPVTTH</sequence>
<dbReference type="InterPro" id="IPR002139">
    <property type="entry name" value="Ribo/fructo_kinase"/>
</dbReference>
<gene>
    <name evidence="12" type="primary">rbsK</name>
    <name evidence="14" type="ORF">MUB52_15535</name>
</gene>
<feature type="binding site" evidence="12">
    <location>
        <position position="185"/>
    </location>
    <ligand>
        <name>ATP</name>
        <dbReference type="ChEBI" id="CHEBI:30616"/>
    </ligand>
</feature>
<feature type="binding site" evidence="12">
    <location>
        <position position="249"/>
    </location>
    <ligand>
        <name>K(+)</name>
        <dbReference type="ChEBI" id="CHEBI:29103"/>
    </ligand>
</feature>
<dbReference type="InterPro" id="IPR011877">
    <property type="entry name" value="Ribokinase"/>
</dbReference>
<comment type="cofactor">
    <cofactor evidence="12">
        <name>Mg(2+)</name>
        <dbReference type="ChEBI" id="CHEBI:18420"/>
    </cofactor>
    <text evidence="12">Requires a divalent cation, most likely magnesium in vivo, as an electrophilic catalyst to aid phosphoryl group transfer. It is the chelate of the metal and the nucleotide that is the actual substrate.</text>
</comment>
<feature type="binding site" evidence="12">
    <location>
        <begin position="11"/>
        <end position="13"/>
    </location>
    <ligand>
        <name>substrate</name>
    </ligand>
</feature>
<evidence type="ECO:0000256" key="11">
    <source>
        <dbReference type="ARBA" id="ARBA00023277"/>
    </source>
</evidence>
<protein>
    <recommendedName>
        <fullName evidence="3 12">Ribokinase</fullName>
        <shortName evidence="12">RK</shortName>
        <ecNumber evidence="2 12">2.7.1.15</ecNumber>
    </recommendedName>
</protein>
<feature type="binding site" evidence="12">
    <location>
        <position position="139"/>
    </location>
    <ligand>
        <name>substrate</name>
    </ligand>
</feature>
<dbReference type="RefSeq" id="WP_263845164.1">
    <property type="nucleotide sequence ID" value="NZ_JALIEB010000010.1"/>
</dbReference>
<dbReference type="PANTHER" id="PTHR10584">
    <property type="entry name" value="SUGAR KINASE"/>
    <property type="match status" value="1"/>
</dbReference>
<keyword evidence="11 12" id="KW-0119">Carbohydrate metabolism</keyword>
<feature type="domain" description="Carbohydrate kinase PfkB" evidence="13">
    <location>
        <begin position="1"/>
        <end position="294"/>
    </location>
</feature>
<keyword evidence="9 12" id="KW-0460">Magnesium</keyword>
<name>A0ABT3BGY8_9RHOB</name>
<proteinExistence type="inferred from homology"/>
<evidence type="ECO:0000256" key="4">
    <source>
        <dbReference type="ARBA" id="ARBA00022679"/>
    </source>
</evidence>
<evidence type="ECO:0000259" key="13">
    <source>
        <dbReference type="Pfam" id="PF00294"/>
    </source>
</evidence>
<keyword evidence="15" id="KW-1185">Reference proteome</keyword>
<keyword evidence="5 12" id="KW-0479">Metal-binding</keyword>
<comment type="subcellular location">
    <subcellularLocation>
        <location evidence="12">Cytoplasm</location>
    </subcellularLocation>
</comment>
<keyword evidence="8 12" id="KW-0067">ATP-binding</keyword>
<keyword evidence="12" id="KW-0963">Cytoplasm</keyword>
<keyword evidence="6 12" id="KW-0547">Nucleotide-binding</keyword>
<dbReference type="PANTHER" id="PTHR10584:SF166">
    <property type="entry name" value="RIBOKINASE"/>
    <property type="match status" value="1"/>
</dbReference>
<evidence type="ECO:0000313" key="14">
    <source>
        <dbReference type="EMBL" id="MCV3272846.1"/>
    </source>
</evidence>
<feature type="binding site" evidence="12">
    <location>
        <position position="288"/>
    </location>
    <ligand>
        <name>K(+)</name>
        <dbReference type="ChEBI" id="CHEBI:29103"/>
    </ligand>
</feature>
<dbReference type="InterPro" id="IPR002173">
    <property type="entry name" value="Carboh/pur_kinase_PfkB_CS"/>
</dbReference>
<feature type="binding site" evidence="12">
    <location>
        <position position="283"/>
    </location>
    <ligand>
        <name>K(+)</name>
        <dbReference type="ChEBI" id="CHEBI:29103"/>
    </ligand>
</feature>
<feature type="binding site" evidence="12">
    <location>
        <begin position="221"/>
        <end position="226"/>
    </location>
    <ligand>
        <name>ATP</name>
        <dbReference type="ChEBI" id="CHEBI:30616"/>
    </ligand>
</feature>
<evidence type="ECO:0000256" key="10">
    <source>
        <dbReference type="ARBA" id="ARBA00022958"/>
    </source>
</evidence>
<evidence type="ECO:0000256" key="6">
    <source>
        <dbReference type="ARBA" id="ARBA00022741"/>
    </source>
</evidence>
<comment type="caution">
    <text evidence="14">The sequence shown here is derived from an EMBL/GenBank/DDBJ whole genome shotgun (WGS) entry which is preliminary data.</text>
</comment>
<feature type="binding site" evidence="12">
    <location>
        <position position="286"/>
    </location>
    <ligand>
        <name>K(+)</name>
        <dbReference type="ChEBI" id="CHEBI:29103"/>
    </ligand>
</feature>
<accession>A0ABT3BGY8</accession>
<dbReference type="Gene3D" id="3.40.1190.20">
    <property type="match status" value="1"/>
</dbReference>
<comment type="similarity">
    <text evidence="12">Belongs to the carbohydrate kinase PfkB family. Ribokinase subfamily.</text>
</comment>
<comment type="similarity">
    <text evidence="1">Belongs to the carbohydrate kinase pfkB family.</text>
</comment>
<keyword evidence="10 12" id="KW-0630">Potassium</keyword>